<accession>V4CCK7</accession>
<feature type="region of interest" description="Disordered" evidence="1">
    <location>
        <begin position="1"/>
        <end position="29"/>
    </location>
</feature>
<dbReference type="GeneID" id="20242458"/>
<sequence length="111" mass="12406">MIPSEYIEPEVSQATCVADPEPGPSTTPAVKRGLEQELYHQDSIVATGIEVRNQETVHGIEVTEGQFTLWSLAESNPISQPSTLHSKVRKIVTEKYLKSARKQQPHYYEAV</sequence>
<keyword evidence="3" id="KW-1185">Reference proteome</keyword>
<dbReference type="AlphaFoldDB" id="V4CCK7"/>
<dbReference type="KEGG" id="lgi:LOTGIDRAFT_173643"/>
<dbReference type="CTD" id="20242458"/>
<evidence type="ECO:0000256" key="1">
    <source>
        <dbReference type="SAM" id="MobiDB-lite"/>
    </source>
</evidence>
<protein>
    <submittedName>
        <fullName evidence="2">Uncharacterized protein</fullName>
    </submittedName>
</protein>
<dbReference type="Proteomes" id="UP000030746">
    <property type="component" value="Unassembled WGS sequence"/>
</dbReference>
<name>V4CCK7_LOTGI</name>
<dbReference type="EMBL" id="KB200983">
    <property type="protein sequence ID" value="ESO99634.1"/>
    <property type="molecule type" value="Genomic_DNA"/>
</dbReference>
<evidence type="ECO:0000313" key="3">
    <source>
        <dbReference type="Proteomes" id="UP000030746"/>
    </source>
</evidence>
<evidence type="ECO:0000313" key="2">
    <source>
        <dbReference type="EMBL" id="ESO99634.1"/>
    </source>
</evidence>
<organism evidence="2 3">
    <name type="scientific">Lottia gigantea</name>
    <name type="common">Giant owl limpet</name>
    <dbReference type="NCBI Taxonomy" id="225164"/>
    <lineage>
        <taxon>Eukaryota</taxon>
        <taxon>Metazoa</taxon>
        <taxon>Spiralia</taxon>
        <taxon>Lophotrochozoa</taxon>
        <taxon>Mollusca</taxon>
        <taxon>Gastropoda</taxon>
        <taxon>Patellogastropoda</taxon>
        <taxon>Lottioidea</taxon>
        <taxon>Lottiidae</taxon>
        <taxon>Lottia</taxon>
    </lineage>
</organism>
<dbReference type="RefSeq" id="XP_009049665.1">
    <property type="nucleotide sequence ID" value="XM_009051417.1"/>
</dbReference>
<gene>
    <name evidence="2" type="ORF">LOTGIDRAFT_173643</name>
</gene>
<proteinExistence type="predicted"/>
<reference evidence="2 3" key="1">
    <citation type="journal article" date="2013" name="Nature">
        <title>Insights into bilaterian evolution from three spiralian genomes.</title>
        <authorList>
            <person name="Simakov O."/>
            <person name="Marletaz F."/>
            <person name="Cho S.J."/>
            <person name="Edsinger-Gonzales E."/>
            <person name="Havlak P."/>
            <person name="Hellsten U."/>
            <person name="Kuo D.H."/>
            <person name="Larsson T."/>
            <person name="Lv J."/>
            <person name="Arendt D."/>
            <person name="Savage R."/>
            <person name="Osoegawa K."/>
            <person name="de Jong P."/>
            <person name="Grimwood J."/>
            <person name="Chapman J.A."/>
            <person name="Shapiro H."/>
            <person name="Aerts A."/>
            <person name="Otillar R.P."/>
            <person name="Terry A.Y."/>
            <person name="Boore J.L."/>
            <person name="Grigoriev I.V."/>
            <person name="Lindberg D.R."/>
            <person name="Seaver E.C."/>
            <person name="Weisblat D.A."/>
            <person name="Putnam N.H."/>
            <person name="Rokhsar D.S."/>
        </authorList>
    </citation>
    <scope>NUCLEOTIDE SEQUENCE [LARGE SCALE GENOMIC DNA]</scope>
</reference>
<dbReference type="HOGENOM" id="CLU_2161210_0_0_1"/>